<dbReference type="EMBL" id="GBXM01009337">
    <property type="protein sequence ID" value="JAH99240.1"/>
    <property type="molecule type" value="Transcribed_RNA"/>
</dbReference>
<name>A0A0E9XBQ3_ANGAN</name>
<reference evidence="1" key="2">
    <citation type="journal article" date="2015" name="Fish Shellfish Immunol.">
        <title>Early steps in the European eel (Anguilla anguilla)-Vibrio vulnificus interaction in the gills: Role of the RtxA13 toxin.</title>
        <authorList>
            <person name="Callol A."/>
            <person name="Pajuelo D."/>
            <person name="Ebbesson L."/>
            <person name="Teles M."/>
            <person name="MacKenzie S."/>
            <person name="Amaro C."/>
        </authorList>
    </citation>
    <scope>NUCLEOTIDE SEQUENCE</scope>
</reference>
<evidence type="ECO:0000313" key="1">
    <source>
        <dbReference type="EMBL" id="JAH99240.1"/>
    </source>
</evidence>
<reference evidence="1" key="1">
    <citation type="submission" date="2014-11" db="EMBL/GenBank/DDBJ databases">
        <authorList>
            <person name="Amaro Gonzalez C."/>
        </authorList>
    </citation>
    <scope>NUCLEOTIDE SEQUENCE</scope>
</reference>
<protein>
    <submittedName>
        <fullName evidence="1">Uncharacterized protein</fullName>
    </submittedName>
</protein>
<proteinExistence type="predicted"/>
<organism evidence="1">
    <name type="scientific">Anguilla anguilla</name>
    <name type="common">European freshwater eel</name>
    <name type="synonym">Muraena anguilla</name>
    <dbReference type="NCBI Taxonomy" id="7936"/>
    <lineage>
        <taxon>Eukaryota</taxon>
        <taxon>Metazoa</taxon>
        <taxon>Chordata</taxon>
        <taxon>Craniata</taxon>
        <taxon>Vertebrata</taxon>
        <taxon>Euteleostomi</taxon>
        <taxon>Actinopterygii</taxon>
        <taxon>Neopterygii</taxon>
        <taxon>Teleostei</taxon>
        <taxon>Anguilliformes</taxon>
        <taxon>Anguillidae</taxon>
        <taxon>Anguilla</taxon>
    </lineage>
</organism>
<accession>A0A0E9XBQ3</accession>
<sequence length="52" mass="5782">MGFVEVLSVLDLEDMQQTLGQSSDHLENSPHSLMEDILAATRISEDNALDCY</sequence>
<dbReference type="AlphaFoldDB" id="A0A0E9XBQ3"/>